<dbReference type="EMBL" id="JARJCM010000062">
    <property type="protein sequence ID" value="KAJ7033832.1"/>
    <property type="molecule type" value="Genomic_DNA"/>
</dbReference>
<accession>A0AAD6X249</accession>
<gene>
    <name evidence="2" type="ORF">C8F04DRAFT_1183794</name>
</gene>
<comment type="caution">
    <text evidence="2">The sequence shown here is derived from an EMBL/GenBank/DDBJ whole genome shotgun (WGS) entry which is preliminary data.</text>
</comment>
<evidence type="ECO:0000313" key="3">
    <source>
        <dbReference type="Proteomes" id="UP001218188"/>
    </source>
</evidence>
<evidence type="ECO:0000313" key="2">
    <source>
        <dbReference type="EMBL" id="KAJ7033832.1"/>
    </source>
</evidence>
<reference evidence="2" key="1">
    <citation type="submission" date="2023-03" db="EMBL/GenBank/DDBJ databases">
        <title>Massive genome expansion in bonnet fungi (Mycena s.s.) driven by repeated elements and novel gene families across ecological guilds.</title>
        <authorList>
            <consortium name="Lawrence Berkeley National Laboratory"/>
            <person name="Harder C.B."/>
            <person name="Miyauchi S."/>
            <person name="Viragh M."/>
            <person name="Kuo A."/>
            <person name="Thoen E."/>
            <person name="Andreopoulos B."/>
            <person name="Lu D."/>
            <person name="Skrede I."/>
            <person name="Drula E."/>
            <person name="Henrissat B."/>
            <person name="Morin E."/>
            <person name="Kohler A."/>
            <person name="Barry K."/>
            <person name="LaButti K."/>
            <person name="Morin E."/>
            <person name="Salamov A."/>
            <person name="Lipzen A."/>
            <person name="Mereny Z."/>
            <person name="Hegedus B."/>
            <person name="Baldrian P."/>
            <person name="Stursova M."/>
            <person name="Weitz H."/>
            <person name="Taylor A."/>
            <person name="Grigoriev I.V."/>
            <person name="Nagy L.G."/>
            <person name="Martin F."/>
            <person name="Kauserud H."/>
        </authorList>
    </citation>
    <scope>NUCLEOTIDE SEQUENCE</scope>
    <source>
        <strain evidence="2">CBHHK200</strain>
    </source>
</reference>
<dbReference type="AlphaFoldDB" id="A0AAD6X249"/>
<evidence type="ECO:0000256" key="1">
    <source>
        <dbReference type="SAM" id="MobiDB-lite"/>
    </source>
</evidence>
<organism evidence="2 3">
    <name type="scientific">Mycena alexandri</name>
    <dbReference type="NCBI Taxonomy" id="1745969"/>
    <lineage>
        <taxon>Eukaryota</taxon>
        <taxon>Fungi</taxon>
        <taxon>Dikarya</taxon>
        <taxon>Basidiomycota</taxon>
        <taxon>Agaricomycotina</taxon>
        <taxon>Agaricomycetes</taxon>
        <taxon>Agaricomycetidae</taxon>
        <taxon>Agaricales</taxon>
        <taxon>Marasmiineae</taxon>
        <taxon>Mycenaceae</taxon>
        <taxon>Mycena</taxon>
    </lineage>
</organism>
<proteinExistence type="predicted"/>
<keyword evidence="3" id="KW-1185">Reference proteome</keyword>
<name>A0AAD6X249_9AGAR</name>
<feature type="compositionally biased region" description="Pro residues" evidence="1">
    <location>
        <begin position="381"/>
        <end position="390"/>
    </location>
</feature>
<dbReference type="Proteomes" id="UP001218188">
    <property type="component" value="Unassembled WGS sequence"/>
</dbReference>
<sequence>MPVYTEICRNLPASCSNLPFTKFKLELLKKEPVRATKICKVQKRERVAENPNRGLRNGRAADRSLKCPLLPTTIFSLALPLRRLPSSLCPLSPVIFPAILEPGHAPSRPIDDTRWNLYGRPETPVLLIGRDIAPFLTFVLRSNSLHVPHVQRCAMYVEAAQDVTSAPLIYTIQALVAHPIIYSRPRVIPSLYVLRVSMFQALCPELQKLSFRNTLPSMSYSRATAGKASPNQDLPPFAFVVDAIGVPASLHRDAPHQVGVANSQTFTTSAVRDSSIGVVSAKFWHGVFEQVRAYPGIGGFRWASSPPPPLSSLAVLPRPAISKLPPSQPPRFNPSPHRCPSVPIRARGNARMTTAPCCRGLLRPAHPPLHSRRPPTARTHTPPPRTSPPRLLPASISTYPMADHYAGLESSVRSVYLPSSASSLLHFLRSSASHLVYWNSIKCESAGGGVEVLERMNERKLSISRSPSQFLHSARASVVQERAEARIQESGKGMFKKIGRGKRCARELQEDGLGAPFLRNVGVAVLGGRRDGCLVERITKGSQWASVCVHGTCLMTWRAREDGGGTSTWADARGSVATCVEICLMKREMRTD</sequence>
<feature type="region of interest" description="Disordered" evidence="1">
    <location>
        <begin position="364"/>
        <end position="390"/>
    </location>
</feature>
<protein>
    <submittedName>
        <fullName evidence="2">Uncharacterized protein</fullName>
    </submittedName>
</protein>